<evidence type="ECO:0000259" key="2">
    <source>
        <dbReference type="PROSITE" id="PS50041"/>
    </source>
</evidence>
<feature type="domain" description="C-type lectin" evidence="2">
    <location>
        <begin position="42"/>
        <end position="155"/>
    </location>
</feature>
<comment type="caution">
    <text evidence="3">The sequence shown here is derived from an EMBL/GenBank/DDBJ whole genome shotgun (WGS) entry which is preliminary data.</text>
</comment>
<dbReference type="SMART" id="SM00034">
    <property type="entry name" value="CLECT"/>
    <property type="match status" value="1"/>
</dbReference>
<feature type="signal peptide" evidence="1">
    <location>
        <begin position="1"/>
        <end position="17"/>
    </location>
</feature>
<dbReference type="EMBL" id="JAWDGP010002326">
    <property type="protein sequence ID" value="KAK3783917.1"/>
    <property type="molecule type" value="Genomic_DNA"/>
</dbReference>
<sequence>MILVCSALFLLASSASCAERTVENSCPPAAVNIVGSDYFRVRNDTCFLFVNYESVIYETAKGKCKSNGGTLAMPKTKDINDFLLQEIKTFLNSKPMWIGMNDKEEEGKIVWEDGSKVDAWGNFGKGSGGLLRGDEDCYALNPNDGKWHDYGCSKKGLLGFRGNSKLHFICQY</sequence>
<dbReference type="AlphaFoldDB" id="A0AAE1DV54"/>
<keyword evidence="1" id="KW-0732">Signal</keyword>
<dbReference type="CDD" id="cd00037">
    <property type="entry name" value="CLECT"/>
    <property type="match status" value="1"/>
</dbReference>
<dbReference type="InterPro" id="IPR001304">
    <property type="entry name" value="C-type_lectin-like"/>
</dbReference>
<dbReference type="Proteomes" id="UP001283361">
    <property type="component" value="Unassembled WGS sequence"/>
</dbReference>
<dbReference type="PANTHER" id="PTHR22801:SF63">
    <property type="entry name" value="C-TYPE LECTIN DOMAIN-CONTAINING PROTEIN"/>
    <property type="match status" value="1"/>
</dbReference>
<keyword evidence="4" id="KW-1185">Reference proteome</keyword>
<dbReference type="InterPro" id="IPR016186">
    <property type="entry name" value="C-type_lectin-like/link_sf"/>
</dbReference>
<gene>
    <name evidence="3" type="ORF">RRG08_031780</name>
</gene>
<proteinExistence type="predicted"/>
<evidence type="ECO:0000313" key="4">
    <source>
        <dbReference type="Proteomes" id="UP001283361"/>
    </source>
</evidence>
<dbReference type="PANTHER" id="PTHR22801">
    <property type="entry name" value="LITHOSTATHINE"/>
    <property type="match status" value="1"/>
</dbReference>
<accession>A0AAE1DV54</accession>
<feature type="chain" id="PRO_5042258939" description="C-type lectin domain-containing protein" evidence="1">
    <location>
        <begin position="18"/>
        <end position="172"/>
    </location>
</feature>
<dbReference type="Pfam" id="PF00059">
    <property type="entry name" value="Lectin_C"/>
    <property type="match status" value="1"/>
</dbReference>
<name>A0AAE1DV54_9GAST</name>
<reference evidence="3" key="1">
    <citation type="journal article" date="2023" name="G3 (Bethesda)">
        <title>A reference genome for the long-term kleptoplast-retaining sea slug Elysia crispata morphotype clarki.</title>
        <authorList>
            <person name="Eastman K.E."/>
            <person name="Pendleton A.L."/>
            <person name="Shaikh M.A."/>
            <person name="Suttiyut T."/>
            <person name="Ogas R."/>
            <person name="Tomko P."/>
            <person name="Gavelis G."/>
            <person name="Widhalm J.R."/>
            <person name="Wisecaver J.H."/>
        </authorList>
    </citation>
    <scope>NUCLEOTIDE SEQUENCE</scope>
    <source>
        <strain evidence="3">ECLA1</strain>
    </source>
</reference>
<evidence type="ECO:0000313" key="3">
    <source>
        <dbReference type="EMBL" id="KAK3783917.1"/>
    </source>
</evidence>
<dbReference type="SUPFAM" id="SSF56436">
    <property type="entry name" value="C-type lectin-like"/>
    <property type="match status" value="1"/>
</dbReference>
<organism evidence="3 4">
    <name type="scientific">Elysia crispata</name>
    <name type="common">lettuce slug</name>
    <dbReference type="NCBI Taxonomy" id="231223"/>
    <lineage>
        <taxon>Eukaryota</taxon>
        <taxon>Metazoa</taxon>
        <taxon>Spiralia</taxon>
        <taxon>Lophotrochozoa</taxon>
        <taxon>Mollusca</taxon>
        <taxon>Gastropoda</taxon>
        <taxon>Heterobranchia</taxon>
        <taxon>Euthyneura</taxon>
        <taxon>Panpulmonata</taxon>
        <taxon>Sacoglossa</taxon>
        <taxon>Placobranchoidea</taxon>
        <taxon>Plakobranchidae</taxon>
        <taxon>Elysia</taxon>
    </lineage>
</organism>
<dbReference type="PROSITE" id="PS50041">
    <property type="entry name" value="C_TYPE_LECTIN_2"/>
    <property type="match status" value="1"/>
</dbReference>
<dbReference type="InterPro" id="IPR050801">
    <property type="entry name" value="Ca-Dep_Lectins_ImmuneDev"/>
</dbReference>
<evidence type="ECO:0000256" key="1">
    <source>
        <dbReference type="SAM" id="SignalP"/>
    </source>
</evidence>
<dbReference type="Gene3D" id="3.10.100.10">
    <property type="entry name" value="Mannose-Binding Protein A, subunit A"/>
    <property type="match status" value="1"/>
</dbReference>
<protein>
    <recommendedName>
        <fullName evidence="2">C-type lectin domain-containing protein</fullName>
    </recommendedName>
</protein>
<dbReference type="InterPro" id="IPR016187">
    <property type="entry name" value="CTDL_fold"/>
</dbReference>